<feature type="region of interest" description="Disordered" evidence="1">
    <location>
        <begin position="84"/>
        <end position="116"/>
    </location>
</feature>
<organism evidence="2 3">
    <name type="scientific">Didymella exigua CBS 183.55</name>
    <dbReference type="NCBI Taxonomy" id="1150837"/>
    <lineage>
        <taxon>Eukaryota</taxon>
        <taxon>Fungi</taxon>
        <taxon>Dikarya</taxon>
        <taxon>Ascomycota</taxon>
        <taxon>Pezizomycotina</taxon>
        <taxon>Dothideomycetes</taxon>
        <taxon>Pleosporomycetidae</taxon>
        <taxon>Pleosporales</taxon>
        <taxon>Pleosporineae</taxon>
        <taxon>Didymellaceae</taxon>
        <taxon>Didymella</taxon>
    </lineage>
</organism>
<dbReference type="GeneID" id="54346029"/>
<dbReference type="AlphaFoldDB" id="A0A6A5RF78"/>
<dbReference type="Proteomes" id="UP000800082">
    <property type="component" value="Unassembled WGS sequence"/>
</dbReference>
<sequence>MTVVKLVGQLGAVPGLRSQAPTTLIGVPGLATARRPDVSLMHTAHTVNSMLHVLTIHCPAAGAKRKRCELSQATYQQSRVACCRPSPRPLSSSPPANKMTAAQLRSPHQRTRRPSWRNTHACPSILVLSPRIQVETKSSRTSSQTAASALPAPPNRAHLISQQRWLQRPLSCEGAAQRS</sequence>
<dbReference type="EMBL" id="ML978980">
    <property type="protein sequence ID" value="KAF1925950.1"/>
    <property type="molecule type" value="Genomic_DNA"/>
</dbReference>
<protein>
    <submittedName>
        <fullName evidence="2">Uncharacterized protein</fullName>
    </submittedName>
</protein>
<evidence type="ECO:0000313" key="2">
    <source>
        <dbReference type="EMBL" id="KAF1925950.1"/>
    </source>
</evidence>
<feature type="region of interest" description="Disordered" evidence="1">
    <location>
        <begin position="134"/>
        <end position="154"/>
    </location>
</feature>
<accession>A0A6A5RF78</accession>
<evidence type="ECO:0000256" key="1">
    <source>
        <dbReference type="SAM" id="MobiDB-lite"/>
    </source>
</evidence>
<reference evidence="2" key="1">
    <citation type="journal article" date="2020" name="Stud. Mycol.">
        <title>101 Dothideomycetes genomes: a test case for predicting lifestyles and emergence of pathogens.</title>
        <authorList>
            <person name="Haridas S."/>
            <person name="Albert R."/>
            <person name="Binder M."/>
            <person name="Bloem J."/>
            <person name="Labutti K."/>
            <person name="Salamov A."/>
            <person name="Andreopoulos B."/>
            <person name="Baker S."/>
            <person name="Barry K."/>
            <person name="Bills G."/>
            <person name="Bluhm B."/>
            <person name="Cannon C."/>
            <person name="Castanera R."/>
            <person name="Culley D."/>
            <person name="Daum C."/>
            <person name="Ezra D."/>
            <person name="Gonzalez J."/>
            <person name="Henrissat B."/>
            <person name="Kuo A."/>
            <person name="Liang C."/>
            <person name="Lipzen A."/>
            <person name="Lutzoni F."/>
            <person name="Magnuson J."/>
            <person name="Mondo S."/>
            <person name="Nolan M."/>
            <person name="Ohm R."/>
            <person name="Pangilinan J."/>
            <person name="Park H.-J."/>
            <person name="Ramirez L."/>
            <person name="Alfaro M."/>
            <person name="Sun H."/>
            <person name="Tritt A."/>
            <person name="Yoshinaga Y."/>
            <person name="Zwiers L.-H."/>
            <person name="Turgeon B."/>
            <person name="Goodwin S."/>
            <person name="Spatafora J."/>
            <person name="Crous P."/>
            <person name="Grigoriev I."/>
        </authorList>
    </citation>
    <scope>NUCLEOTIDE SEQUENCE</scope>
    <source>
        <strain evidence="2">CBS 183.55</strain>
    </source>
</reference>
<keyword evidence="3" id="KW-1185">Reference proteome</keyword>
<evidence type="ECO:0000313" key="3">
    <source>
        <dbReference type="Proteomes" id="UP000800082"/>
    </source>
</evidence>
<gene>
    <name evidence="2" type="ORF">M421DRAFT_227927</name>
</gene>
<feature type="compositionally biased region" description="Low complexity" evidence="1">
    <location>
        <begin position="139"/>
        <end position="149"/>
    </location>
</feature>
<dbReference type="RefSeq" id="XP_033446202.1">
    <property type="nucleotide sequence ID" value="XM_033588382.1"/>
</dbReference>
<proteinExistence type="predicted"/>
<name>A0A6A5RF78_9PLEO</name>